<evidence type="ECO:0000256" key="4">
    <source>
        <dbReference type="ARBA" id="ARBA00038168"/>
    </source>
</evidence>
<organism evidence="8 9">
    <name type="scientific">Triparma strigata</name>
    <dbReference type="NCBI Taxonomy" id="1606541"/>
    <lineage>
        <taxon>Eukaryota</taxon>
        <taxon>Sar</taxon>
        <taxon>Stramenopiles</taxon>
        <taxon>Ochrophyta</taxon>
        <taxon>Bolidophyceae</taxon>
        <taxon>Parmales</taxon>
        <taxon>Triparmaceae</taxon>
        <taxon>Triparma</taxon>
    </lineage>
</organism>
<dbReference type="EMBL" id="BRXY01000004">
    <property type="protein sequence ID" value="GMH51478.1"/>
    <property type="molecule type" value="Genomic_DNA"/>
</dbReference>
<dbReference type="FunFam" id="3.10.120.10:FF:000007">
    <property type="entry name" value="Sulfite oxidase, mitochondrial"/>
    <property type="match status" value="1"/>
</dbReference>
<dbReference type="GO" id="GO:0016020">
    <property type="term" value="C:membrane"/>
    <property type="evidence" value="ECO:0007669"/>
    <property type="project" value="TreeGrafter"/>
</dbReference>
<dbReference type="InterPro" id="IPR050668">
    <property type="entry name" value="Cytochrome_b5"/>
</dbReference>
<dbReference type="GO" id="GO:0046872">
    <property type="term" value="F:metal ion binding"/>
    <property type="evidence" value="ECO:0007669"/>
    <property type="project" value="UniProtKB-UniRule"/>
</dbReference>
<reference evidence="9" key="1">
    <citation type="journal article" date="2023" name="Commun. Biol.">
        <title>Genome analysis of Parmales, the sister group of diatoms, reveals the evolutionary specialization of diatoms from phago-mixotrophs to photoautotrophs.</title>
        <authorList>
            <person name="Ban H."/>
            <person name="Sato S."/>
            <person name="Yoshikawa S."/>
            <person name="Yamada K."/>
            <person name="Nakamura Y."/>
            <person name="Ichinomiya M."/>
            <person name="Sato N."/>
            <person name="Blanc-Mathieu R."/>
            <person name="Endo H."/>
            <person name="Kuwata A."/>
            <person name="Ogata H."/>
        </authorList>
    </citation>
    <scope>NUCLEOTIDE SEQUENCE [LARGE SCALE GENOMIC DNA]</scope>
    <source>
        <strain evidence="9">NIES 3701</strain>
    </source>
</reference>
<comment type="caution">
    <text evidence="8">The sequence shown here is derived from an EMBL/GenBank/DDBJ whole genome shotgun (WGS) entry which is preliminary data.</text>
</comment>
<dbReference type="AlphaFoldDB" id="A0A9W7DUS1"/>
<sequence>MDRCECGLFQMDQEASETVSKSHIPQHLIQLDDLGNPPSSNQSLGLPKRSQRPRSYSTPTGPSSTPLPPPPNPYPPYPFVDIEDNLPQLPSRRKLSYPLSEPDERKKIEASKPPVMCESVDDGRTDSDSDSSSSSTVPQHLPFRHSSSINSTINGIPKSRVGCSSATGKYVMLPLPSSNLCDACPNCLDVCSSPSCPTCSKKLHTFYNSHPSSLSLPPSPPPSSLKITSNKSTYTLCEIRRHNHLASCWIIIKSRVYDVTDFLESHPGGVKSLLKYGGGVKDCEEDMMFHSYKAREIMERYRIGKVGECGGGGEEEKCCVM</sequence>
<feature type="region of interest" description="Disordered" evidence="6">
    <location>
        <begin position="14"/>
        <end position="151"/>
    </location>
</feature>
<gene>
    <name evidence="8" type="ORF">TrST_g302</name>
</gene>
<dbReference type="InterPro" id="IPR001199">
    <property type="entry name" value="Cyt_B5-like_heme/steroid-bd"/>
</dbReference>
<dbReference type="InterPro" id="IPR018506">
    <property type="entry name" value="Cyt_B5_heme-BS"/>
</dbReference>
<dbReference type="SUPFAM" id="SSF55856">
    <property type="entry name" value="Cytochrome b5-like heme/steroid binding domain"/>
    <property type="match status" value="1"/>
</dbReference>
<keyword evidence="9" id="KW-1185">Reference proteome</keyword>
<feature type="compositionally biased region" description="Low complexity" evidence="6">
    <location>
        <begin position="53"/>
        <end position="64"/>
    </location>
</feature>
<evidence type="ECO:0000256" key="2">
    <source>
        <dbReference type="ARBA" id="ARBA00022723"/>
    </source>
</evidence>
<dbReference type="Gene3D" id="3.10.120.10">
    <property type="entry name" value="Cytochrome b5-like heme/steroid binding domain"/>
    <property type="match status" value="1"/>
</dbReference>
<keyword evidence="1 5" id="KW-0349">Heme</keyword>
<evidence type="ECO:0000313" key="8">
    <source>
        <dbReference type="EMBL" id="GMH51478.1"/>
    </source>
</evidence>
<evidence type="ECO:0000256" key="3">
    <source>
        <dbReference type="ARBA" id="ARBA00023004"/>
    </source>
</evidence>
<dbReference type="InterPro" id="IPR036400">
    <property type="entry name" value="Cyt_B5-like_heme/steroid_sf"/>
</dbReference>
<dbReference type="PRINTS" id="PR00363">
    <property type="entry name" value="CYTOCHROMEB5"/>
</dbReference>
<accession>A0A9W7DUS1</accession>
<evidence type="ECO:0000256" key="1">
    <source>
        <dbReference type="ARBA" id="ARBA00022617"/>
    </source>
</evidence>
<dbReference type="SMART" id="SM01117">
    <property type="entry name" value="Cyt-b5"/>
    <property type="match status" value="1"/>
</dbReference>
<evidence type="ECO:0000256" key="5">
    <source>
        <dbReference type="RuleBase" id="RU362121"/>
    </source>
</evidence>
<keyword evidence="2 5" id="KW-0479">Metal-binding</keyword>
<dbReference type="PANTHER" id="PTHR19359:SF146">
    <property type="entry name" value="B5, PUTATIVE-RELATED"/>
    <property type="match status" value="1"/>
</dbReference>
<evidence type="ECO:0000313" key="9">
    <source>
        <dbReference type="Proteomes" id="UP001165085"/>
    </source>
</evidence>
<dbReference type="PROSITE" id="PS50255">
    <property type="entry name" value="CYTOCHROME_B5_2"/>
    <property type="match status" value="1"/>
</dbReference>
<feature type="domain" description="Cytochrome b5 heme-binding" evidence="7">
    <location>
        <begin position="231"/>
        <end position="307"/>
    </location>
</feature>
<name>A0A9W7DUS1_9STRA</name>
<dbReference type="OrthoDB" id="260519at2759"/>
<dbReference type="PROSITE" id="PS00191">
    <property type="entry name" value="CYTOCHROME_B5_1"/>
    <property type="match status" value="1"/>
</dbReference>
<evidence type="ECO:0000259" key="7">
    <source>
        <dbReference type="PROSITE" id="PS50255"/>
    </source>
</evidence>
<evidence type="ECO:0000256" key="6">
    <source>
        <dbReference type="SAM" id="MobiDB-lite"/>
    </source>
</evidence>
<comment type="similarity">
    <text evidence="4 5">Belongs to the cytochrome b5 family.</text>
</comment>
<feature type="compositionally biased region" description="Pro residues" evidence="6">
    <location>
        <begin position="65"/>
        <end position="78"/>
    </location>
</feature>
<dbReference type="GO" id="GO:0020037">
    <property type="term" value="F:heme binding"/>
    <property type="evidence" value="ECO:0007669"/>
    <property type="project" value="UniProtKB-UniRule"/>
</dbReference>
<dbReference type="Proteomes" id="UP001165085">
    <property type="component" value="Unassembled WGS sequence"/>
</dbReference>
<protein>
    <recommendedName>
        <fullName evidence="7">Cytochrome b5 heme-binding domain-containing protein</fullName>
    </recommendedName>
</protein>
<dbReference type="PANTHER" id="PTHR19359">
    <property type="entry name" value="CYTOCHROME B5"/>
    <property type="match status" value="1"/>
</dbReference>
<dbReference type="Pfam" id="PF00173">
    <property type="entry name" value="Cyt-b5"/>
    <property type="match status" value="1"/>
</dbReference>
<proteinExistence type="inferred from homology"/>
<keyword evidence="3 5" id="KW-0408">Iron</keyword>